<dbReference type="SUPFAM" id="SSF52540">
    <property type="entry name" value="P-loop containing nucleoside triphosphate hydrolases"/>
    <property type="match status" value="1"/>
</dbReference>
<dbReference type="SUPFAM" id="SSF56024">
    <property type="entry name" value="Phospholipase D/nuclease"/>
    <property type="match status" value="1"/>
</dbReference>
<dbReference type="EMBL" id="JAVHUY010000002">
    <property type="protein sequence ID" value="MDQ7903524.1"/>
    <property type="molecule type" value="Genomic_DNA"/>
</dbReference>
<keyword evidence="4" id="KW-1185">Reference proteome</keyword>
<dbReference type="PANTHER" id="PTHR21248">
    <property type="entry name" value="CARDIOLIPIN SYNTHASE"/>
    <property type="match status" value="1"/>
</dbReference>
<organism evidence="3 4">
    <name type="scientific">Phytohabitans maris</name>
    <dbReference type="NCBI Taxonomy" id="3071409"/>
    <lineage>
        <taxon>Bacteria</taxon>
        <taxon>Bacillati</taxon>
        <taxon>Actinomycetota</taxon>
        <taxon>Actinomycetes</taxon>
        <taxon>Micromonosporales</taxon>
        <taxon>Micromonosporaceae</taxon>
    </lineage>
</organism>
<reference evidence="3 4" key="1">
    <citation type="submission" date="2023-08" db="EMBL/GenBank/DDBJ databases">
        <title>Phytohabitans sansha sp. nov., isolated from marine sediment.</title>
        <authorList>
            <person name="Zhao Y."/>
            <person name="Yi K."/>
        </authorList>
    </citation>
    <scope>NUCLEOTIDE SEQUENCE [LARGE SCALE GENOMIC DNA]</scope>
    <source>
        <strain evidence="3 4">ZYX-F-186</strain>
    </source>
</reference>
<accession>A0ABU0Z918</accession>
<feature type="region of interest" description="Disordered" evidence="1">
    <location>
        <begin position="327"/>
        <end position="348"/>
    </location>
</feature>
<sequence>MSTNPHRSYSPPTSPSSSSRTPRNNRFQGREFPIVIFDLVEDEYDSRWMAEARRSGDTFQRTGARLFNVAITRTQHRLYLIGSRKRIQSSPPGTPLGQIAQLVQEQRVRVVRANRLVTPTTAPDDDLARLAGTFTGELADLLSQHVRIADIHDERTFYDAFAEHLASARRSIWLWAPWTTTRVKSVLPMLRDAVDRGVHVTLFVRDPGDKVQREPEHQKFLADIRSVLQTVVEVNVMHQKIVIIDERTVLLGSQNVLSQRWTREVMVTMRGANFARKLLEHEHANEFARQPPCGACGLNKVDLRRRRNGTWYWRCYADKCPKRSASGRGGWTQDIVLGSKPGTGNSTA</sequence>
<evidence type="ECO:0000313" key="4">
    <source>
        <dbReference type="Proteomes" id="UP001230908"/>
    </source>
</evidence>
<comment type="caution">
    <text evidence="3">The sequence shown here is derived from an EMBL/GenBank/DDBJ whole genome shotgun (WGS) entry which is preliminary data.</text>
</comment>
<feature type="region of interest" description="Disordered" evidence="1">
    <location>
        <begin position="1"/>
        <end position="27"/>
    </location>
</feature>
<dbReference type="Pfam" id="PF13091">
    <property type="entry name" value="PLDc_2"/>
    <property type="match status" value="1"/>
</dbReference>
<dbReference type="InterPro" id="IPR025202">
    <property type="entry name" value="PLD-like_dom"/>
</dbReference>
<dbReference type="InterPro" id="IPR001736">
    <property type="entry name" value="PLipase_D/transphosphatidylase"/>
</dbReference>
<evidence type="ECO:0000313" key="3">
    <source>
        <dbReference type="EMBL" id="MDQ7903524.1"/>
    </source>
</evidence>
<evidence type="ECO:0000259" key="2">
    <source>
        <dbReference type="PROSITE" id="PS50035"/>
    </source>
</evidence>
<feature type="domain" description="PLD phosphodiesterase" evidence="2">
    <location>
        <begin position="233"/>
        <end position="260"/>
    </location>
</feature>
<protein>
    <submittedName>
        <fullName evidence="3">Phospholipase D-like domain-containing protein</fullName>
    </submittedName>
</protein>
<dbReference type="InterPro" id="IPR027417">
    <property type="entry name" value="P-loop_NTPase"/>
</dbReference>
<feature type="compositionally biased region" description="Low complexity" evidence="1">
    <location>
        <begin position="7"/>
        <end position="26"/>
    </location>
</feature>
<dbReference type="RefSeq" id="WP_308710790.1">
    <property type="nucleotide sequence ID" value="NZ_JAVHUY010000002.1"/>
</dbReference>
<proteinExistence type="predicted"/>
<dbReference type="PANTHER" id="PTHR21248:SF22">
    <property type="entry name" value="PHOSPHOLIPASE D"/>
    <property type="match status" value="1"/>
</dbReference>
<dbReference type="Proteomes" id="UP001230908">
    <property type="component" value="Unassembled WGS sequence"/>
</dbReference>
<dbReference type="Gene3D" id="3.40.50.300">
    <property type="entry name" value="P-loop containing nucleotide triphosphate hydrolases"/>
    <property type="match status" value="1"/>
</dbReference>
<dbReference type="PROSITE" id="PS50035">
    <property type="entry name" value="PLD"/>
    <property type="match status" value="1"/>
</dbReference>
<dbReference type="Gene3D" id="3.30.870.10">
    <property type="entry name" value="Endonuclease Chain A"/>
    <property type="match status" value="1"/>
</dbReference>
<name>A0ABU0Z918_9ACTN</name>
<evidence type="ECO:0000256" key="1">
    <source>
        <dbReference type="SAM" id="MobiDB-lite"/>
    </source>
</evidence>
<gene>
    <name evidence="3" type="ORF">RB614_03225</name>
</gene>